<evidence type="ECO:0000259" key="1">
    <source>
        <dbReference type="Pfam" id="PF13007"/>
    </source>
</evidence>
<dbReference type="Pfam" id="PF13007">
    <property type="entry name" value="LZ_Tnp_IS66"/>
    <property type="match status" value="1"/>
</dbReference>
<dbReference type="Proteomes" id="UP000068164">
    <property type="component" value="Unassembled WGS sequence"/>
</dbReference>
<name>A0A109JUE0_9HYPH</name>
<sequence>MFATKSLSGGGYRQNMLFSIRDDNGDELPDDLNALKAMVLSREAENARLRQIIKELQRHRFGRRAETLLENQLLNAVRCF</sequence>
<evidence type="ECO:0000313" key="2">
    <source>
        <dbReference type="EMBL" id="KWV55293.1"/>
    </source>
</evidence>
<accession>A0A109JUE0</accession>
<dbReference type="InterPro" id="IPR024463">
    <property type="entry name" value="Transposase_TnpC_homeodom"/>
</dbReference>
<feature type="domain" description="Transposase TnpC homeodomain" evidence="1">
    <location>
        <begin position="48"/>
        <end position="73"/>
    </location>
</feature>
<organism evidence="2 3">
    <name type="scientific">Rhizobium altiplani</name>
    <dbReference type="NCBI Taxonomy" id="1864509"/>
    <lineage>
        <taxon>Bacteria</taxon>
        <taxon>Pseudomonadati</taxon>
        <taxon>Pseudomonadota</taxon>
        <taxon>Alphaproteobacteria</taxon>
        <taxon>Hyphomicrobiales</taxon>
        <taxon>Rhizobiaceae</taxon>
        <taxon>Rhizobium/Agrobacterium group</taxon>
        <taxon>Rhizobium</taxon>
    </lineage>
</organism>
<dbReference type="AlphaFoldDB" id="A0A109JUE0"/>
<evidence type="ECO:0000313" key="3">
    <source>
        <dbReference type="Proteomes" id="UP000068164"/>
    </source>
</evidence>
<protein>
    <recommendedName>
        <fullName evidence="1">Transposase TnpC homeodomain domain-containing protein</fullName>
    </recommendedName>
</protein>
<proteinExistence type="predicted"/>
<keyword evidence="3" id="KW-1185">Reference proteome</keyword>
<comment type="caution">
    <text evidence="2">The sequence shown here is derived from an EMBL/GenBank/DDBJ whole genome shotgun (WGS) entry which is preliminary data.</text>
</comment>
<gene>
    <name evidence="2" type="ORF">AS026_37675</name>
</gene>
<dbReference type="EMBL" id="LNCD01000052">
    <property type="protein sequence ID" value="KWV55293.1"/>
    <property type="molecule type" value="Genomic_DNA"/>
</dbReference>
<reference evidence="2 3" key="1">
    <citation type="submission" date="2015-11" db="EMBL/GenBank/DDBJ databases">
        <title>Draft Genome Sequence of the Strain BR 10423 (Rhizobium sp.) isolated from nodules of Mimosa pudica.</title>
        <authorList>
            <person name="Barauna A.C."/>
            <person name="Zilli J.E."/>
            <person name="Simoes-Araujo J.L."/>
            <person name="Reis V.M."/>
            <person name="James E.K."/>
            <person name="Reis F.B.Jr."/>
            <person name="Rouws L.F."/>
            <person name="Passos S.R."/>
            <person name="Gois S.R."/>
        </authorList>
    </citation>
    <scope>NUCLEOTIDE SEQUENCE [LARGE SCALE GENOMIC DNA]</scope>
    <source>
        <strain evidence="2 3">BR10423</strain>
    </source>
</reference>